<evidence type="ECO:0000256" key="3">
    <source>
        <dbReference type="ARBA" id="ARBA00022691"/>
    </source>
</evidence>
<dbReference type="CDD" id="cd02440">
    <property type="entry name" value="AdoMet_MTases"/>
    <property type="match status" value="1"/>
</dbReference>
<dbReference type="GO" id="GO:0030798">
    <property type="term" value="F:trans-aconitate 2-methyltransferase activity"/>
    <property type="evidence" value="ECO:0007669"/>
    <property type="project" value="UniProtKB-EC"/>
</dbReference>
<dbReference type="Gene3D" id="3.40.50.150">
    <property type="entry name" value="Vaccinia Virus protein VP39"/>
    <property type="match status" value="1"/>
</dbReference>
<dbReference type="InterPro" id="IPR029063">
    <property type="entry name" value="SAM-dependent_MTases_sf"/>
</dbReference>
<dbReference type="PANTHER" id="PTHR43464">
    <property type="entry name" value="METHYLTRANSFERASE"/>
    <property type="match status" value="1"/>
</dbReference>
<dbReference type="GO" id="GO:0032259">
    <property type="term" value="P:methylation"/>
    <property type="evidence" value="ECO:0007669"/>
    <property type="project" value="UniProtKB-KW"/>
</dbReference>
<dbReference type="Pfam" id="PF13649">
    <property type="entry name" value="Methyltransf_25"/>
    <property type="match status" value="1"/>
</dbReference>
<dbReference type="EMBL" id="CAKMMF010000003">
    <property type="protein sequence ID" value="CAH1195331.1"/>
    <property type="molecule type" value="Genomic_DNA"/>
</dbReference>
<comment type="caution">
    <text evidence="5">The sequence shown here is derived from an EMBL/GenBank/DDBJ whole genome shotgun (WGS) entry which is preliminary data.</text>
</comment>
<dbReference type="PANTHER" id="PTHR43464:SF19">
    <property type="entry name" value="UBIQUINONE BIOSYNTHESIS O-METHYLTRANSFERASE, MITOCHONDRIAL"/>
    <property type="match status" value="1"/>
</dbReference>
<sequence>MTMNFIVDTDNFLHTNPSLYLAFNGEHDQSMAHFIHKLLMAYKAGKKVLDIGCGPGREVAYLNGAGYEAVGLDNSEEMLAWARKHYSESSFVYGNQADFSLQQQFDALICAGSTFLYNFTNEEVLASLQCFRNHLHKGGLLYLDMRNAAFFLTKEGQRWLTEELVEQRKLGDTVVSLRTRFSIDPASQMLERDYSWTVAGHEPIVEHLRHRLLFPQEMAYYLASSGFRVLQLFDKPAPHVDHYDPERPLDFSHDMLGRRMQVIAQAV</sequence>
<evidence type="ECO:0000256" key="1">
    <source>
        <dbReference type="ARBA" id="ARBA00022603"/>
    </source>
</evidence>
<evidence type="ECO:0000256" key="2">
    <source>
        <dbReference type="ARBA" id="ARBA00022679"/>
    </source>
</evidence>
<keyword evidence="2 5" id="KW-0808">Transferase</keyword>
<dbReference type="Gene3D" id="2.20.130.10">
    <property type="entry name" value="CAC2371-like domains"/>
    <property type="match status" value="1"/>
</dbReference>
<dbReference type="RefSeq" id="WP_236338948.1">
    <property type="nucleotide sequence ID" value="NZ_CAKMMF010000003.1"/>
</dbReference>
<evidence type="ECO:0000313" key="6">
    <source>
        <dbReference type="Proteomes" id="UP000838686"/>
    </source>
</evidence>
<keyword evidence="3" id="KW-0949">S-adenosyl-L-methionine</keyword>
<proteinExistence type="predicted"/>
<dbReference type="EC" id="2.1.1.144" evidence="5"/>
<gene>
    <name evidence="5" type="primary">tam_2</name>
    <name evidence="5" type="ORF">PAECIP111893_00671</name>
</gene>
<dbReference type="SUPFAM" id="SSF53335">
    <property type="entry name" value="S-adenosyl-L-methionine-dependent methyltransferases"/>
    <property type="match status" value="1"/>
</dbReference>
<keyword evidence="1 5" id="KW-0489">Methyltransferase</keyword>
<reference evidence="5" key="1">
    <citation type="submission" date="2022-01" db="EMBL/GenBank/DDBJ databases">
        <authorList>
            <person name="Criscuolo A."/>
        </authorList>
    </citation>
    <scope>NUCLEOTIDE SEQUENCE</scope>
    <source>
        <strain evidence="5">CIP111893</strain>
    </source>
</reference>
<evidence type="ECO:0000313" key="5">
    <source>
        <dbReference type="EMBL" id="CAH1195331.1"/>
    </source>
</evidence>
<dbReference type="InterPro" id="IPR041698">
    <property type="entry name" value="Methyltransf_25"/>
</dbReference>
<feature type="domain" description="Methyltransferase" evidence="4">
    <location>
        <begin position="48"/>
        <end position="139"/>
    </location>
</feature>
<evidence type="ECO:0000259" key="4">
    <source>
        <dbReference type="Pfam" id="PF13649"/>
    </source>
</evidence>
<name>A0ABM9BWS1_9BACL</name>
<accession>A0ABM9BWS1</accession>
<dbReference type="Proteomes" id="UP000838686">
    <property type="component" value="Unassembled WGS sequence"/>
</dbReference>
<keyword evidence="6" id="KW-1185">Reference proteome</keyword>
<protein>
    <submittedName>
        <fullName evidence="5">Trans-aconitate 2-methyltransferase</fullName>
        <ecNumber evidence="5">2.1.1.144</ecNumber>
    </submittedName>
</protein>
<organism evidence="5 6">
    <name type="scientific">Paenibacillus plantiphilus</name>
    <dbReference type="NCBI Taxonomy" id="2905650"/>
    <lineage>
        <taxon>Bacteria</taxon>
        <taxon>Bacillati</taxon>
        <taxon>Bacillota</taxon>
        <taxon>Bacilli</taxon>
        <taxon>Bacillales</taxon>
        <taxon>Paenibacillaceae</taxon>
        <taxon>Paenibacillus</taxon>
    </lineage>
</organism>